<keyword evidence="1" id="KW-0963">Cytoplasm</keyword>
<reference evidence="6 7" key="1">
    <citation type="submission" date="2015-06" db="EMBL/GenBank/DDBJ databases">
        <title>The Genome Sequence of Enterococcus durans 4EA1.</title>
        <authorList>
            <consortium name="The Broad Institute Genomics Platform"/>
            <consortium name="The Broad Institute Genome Sequencing Center for Infectious Disease"/>
            <person name="Earl A.M."/>
            <person name="Van Tyne D."/>
            <person name="Lebreton F."/>
            <person name="Saavedra J.T."/>
            <person name="Gilmore M.S."/>
            <person name="Manson Mcguire A."/>
            <person name="Clock S."/>
            <person name="Crupain M."/>
            <person name="Rangan U."/>
            <person name="Young S."/>
            <person name="Abouelleil A."/>
            <person name="Cao P."/>
            <person name="Chapman S.B."/>
            <person name="Griggs A."/>
            <person name="Priest M."/>
            <person name="Shea T."/>
            <person name="Wortman J."/>
            <person name="Nusbaum C."/>
            <person name="Birren B."/>
        </authorList>
    </citation>
    <scope>NUCLEOTIDE SEQUENCE [LARGE SCALE GENOMIC DNA]</scope>
    <source>
        <strain evidence="6 7">4EA1</strain>
    </source>
</reference>
<evidence type="ECO:0000256" key="4">
    <source>
        <dbReference type="ARBA" id="ARBA00023308"/>
    </source>
</evidence>
<dbReference type="Proteomes" id="UP000252797">
    <property type="component" value="Unassembled WGS sequence"/>
</dbReference>
<dbReference type="NCBIfam" id="TIGR02625">
    <property type="entry name" value="YiiL_rotase"/>
    <property type="match status" value="1"/>
</dbReference>
<evidence type="ECO:0000313" key="7">
    <source>
        <dbReference type="Proteomes" id="UP000252797"/>
    </source>
</evidence>
<dbReference type="InterPro" id="IPR013448">
    <property type="entry name" value="L-rhamnose_mutarotase"/>
</dbReference>
<dbReference type="PANTHER" id="PTHR34389">
    <property type="entry name" value="L-RHAMNOSE MUTAROTASE"/>
    <property type="match status" value="1"/>
</dbReference>
<dbReference type="HAMAP" id="MF_01663">
    <property type="entry name" value="L_rham_rotase"/>
    <property type="match status" value="1"/>
</dbReference>
<proteinExistence type="inferred from homology"/>
<keyword evidence="4" id="KW-0684">Rhamnose metabolism</keyword>
<dbReference type="Pfam" id="PF05336">
    <property type="entry name" value="rhaM"/>
    <property type="match status" value="1"/>
</dbReference>
<keyword evidence="3" id="KW-0119">Carbohydrate metabolism</keyword>
<comment type="caution">
    <text evidence="6">The sequence shown here is derived from an EMBL/GenBank/DDBJ whole genome shotgun (WGS) entry which is preliminary data.</text>
</comment>
<evidence type="ECO:0000313" key="6">
    <source>
        <dbReference type="EMBL" id="RCA09576.1"/>
    </source>
</evidence>
<dbReference type="PANTHER" id="PTHR34389:SF2">
    <property type="entry name" value="L-RHAMNOSE MUTAROTASE"/>
    <property type="match status" value="1"/>
</dbReference>
<keyword evidence="2" id="KW-0413">Isomerase</keyword>
<dbReference type="AlphaFoldDB" id="A0A367CAR1"/>
<dbReference type="Gene3D" id="3.30.70.100">
    <property type="match status" value="1"/>
</dbReference>
<gene>
    <name evidence="6" type="ORF">EA71_02893</name>
</gene>
<dbReference type="GO" id="GO:0062192">
    <property type="term" value="F:L-rhamnose mutarotase activity"/>
    <property type="evidence" value="ECO:0007669"/>
    <property type="project" value="UniProtKB-UniRule"/>
</dbReference>
<dbReference type="RefSeq" id="WP_113846374.1">
    <property type="nucleotide sequence ID" value="NZ_CABGKH010000006.1"/>
</dbReference>
<dbReference type="EC" id="5.1.3.32" evidence="5"/>
<dbReference type="GO" id="GO:0019301">
    <property type="term" value="P:rhamnose catabolic process"/>
    <property type="evidence" value="ECO:0007669"/>
    <property type="project" value="UniProtKB-UniRule"/>
</dbReference>
<sequence>MIKKAVRMKLYPGLKEEYAKRHNDLWPEMREMLKEHGAISYSIFLDPETDFLFGYLEIEDEEKWAQTADTEINRKWWDYMEDVMDTNPDNSPVAVDLEQVFEL</sequence>
<organism evidence="6 7">
    <name type="scientific">Enterococcus durans</name>
    <dbReference type="NCBI Taxonomy" id="53345"/>
    <lineage>
        <taxon>Bacteria</taxon>
        <taxon>Bacillati</taxon>
        <taxon>Bacillota</taxon>
        <taxon>Bacilli</taxon>
        <taxon>Lactobacillales</taxon>
        <taxon>Enterococcaceae</taxon>
        <taxon>Enterococcus</taxon>
    </lineage>
</organism>
<dbReference type="InterPro" id="IPR011008">
    <property type="entry name" value="Dimeric_a/b-barrel"/>
</dbReference>
<dbReference type="SUPFAM" id="SSF54909">
    <property type="entry name" value="Dimeric alpha+beta barrel"/>
    <property type="match status" value="1"/>
</dbReference>
<name>A0A367CAR1_9ENTE</name>
<protein>
    <recommendedName>
        <fullName evidence="5">L-rhamnose mutarotase</fullName>
        <ecNumber evidence="5">5.1.3.32</ecNumber>
    </recommendedName>
</protein>
<evidence type="ECO:0000256" key="2">
    <source>
        <dbReference type="ARBA" id="ARBA00023235"/>
    </source>
</evidence>
<evidence type="ECO:0000256" key="5">
    <source>
        <dbReference type="NCBIfam" id="TIGR02625"/>
    </source>
</evidence>
<evidence type="ECO:0000256" key="1">
    <source>
        <dbReference type="ARBA" id="ARBA00022490"/>
    </source>
</evidence>
<accession>A0A367CAR1</accession>
<evidence type="ECO:0000256" key="3">
    <source>
        <dbReference type="ARBA" id="ARBA00023277"/>
    </source>
</evidence>
<dbReference type="GO" id="GO:0005737">
    <property type="term" value="C:cytoplasm"/>
    <property type="evidence" value="ECO:0007669"/>
    <property type="project" value="InterPro"/>
</dbReference>
<dbReference type="EMBL" id="LEPB01000007">
    <property type="protein sequence ID" value="RCA09576.1"/>
    <property type="molecule type" value="Genomic_DNA"/>
</dbReference>
<dbReference type="InterPro" id="IPR008000">
    <property type="entry name" value="Rham/fucose_mutarotase"/>
</dbReference>